<dbReference type="Pfam" id="PF00005">
    <property type="entry name" value="ABC_tran"/>
    <property type="match status" value="1"/>
</dbReference>
<keyword evidence="7" id="KW-1185">Reference proteome</keyword>
<dbReference type="Pfam" id="PF08352">
    <property type="entry name" value="oligo_HPY"/>
    <property type="match status" value="1"/>
</dbReference>
<dbReference type="RefSeq" id="WP_089284640.1">
    <property type="nucleotide sequence ID" value="NZ_FZOJ01000028.1"/>
</dbReference>
<dbReference type="PROSITE" id="PS50893">
    <property type="entry name" value="ABC_TRANSPORTER_2"/>
    <property type="match status" value="1"/>
</dbReference>
<dbReference type="PANTHER" id="PTHR43776:SF8">
    <property type="entry name" value="ABC TRANSPORTER, ATP-BINDING PROTEIN"/>
    <property type="match status" value="1"/>
</dbReference>
<evidence type="ECO:0000256" key="3">
    <source>
        <dbReference type="ARBA" id="ARBA00022741"/>
    </source>
</evidence>
<organism evidence="6 7">
    <name type="scientific">Anaerovirgula multivorans</name>
    <dbReference type="NCBI Taxonomy" id="312168"/>
    <lineage>
        <taxon>Bacteria</taxon>
        <taxon>Bacillati</taxon>
        <taxon>Bacillota</taxon>
        <taxon>Clostridia</taxon>
        <taxon>Peptostreptococcales</taxon>
        <taxon>Natronincolaceae</taxon>
        <taxon>Anaerovirgula</taxon>
    </lineage>
</organism>
<evidence type="ECO:0000313" key="7">
    <source>
        <dbReference type="Proteomes" id="UP000198304"/>
    </source>
</evidence>
<comment type="similarity">
    <text evidence="1">Belongs to the ABC transporter superfamily.</text>
</comment>
<dbReference type="GO" id="GO:0015833">
    <property type="term" value="P:peptide transport"/>
    <property type="evidence" value="ECO:0007669"/>
    <property type="project" value="InterPro"/>
</dbReference>
<gene>
    <name evidence="6" type="ORF">SAMN05446037_102851</name>
</gene>
<dbReference type="GO" id="GO:0016887">
    <property type="term" value="F:ATP hydrolysis activity"/>
    <property type="evidence" value="ECO:0007669"/>
    <property type="project" value="InterPro"/>
</dbReference>
<evidence type="ECO:0000259" key="5">
    <source>
        <dbReference type="PROSITE" id="PS50893"/>
    </source>
</evidence>
<protein>
    <submittedName>
        <fullName evidence="6">Peptide/nickel transport system ATP-binding protein/nickel transport system ATP-binding protein</fullName>
    </submittedName>
</protein>
<dbReference type="GO" id="GO:0055085">
    <property type="term" value="P:transmembrane transport"/>
    <property type="evidence" value="ECO:0007669"/>
    <property type="project" value="UniProtKB-ARBA"/>
</dbReference>
<feature type="domain" description="ABC transporter" evidence="5">
    <location>
        <begin position="4"/>
        <end position="253"/>
    </location>
</feature>
<dbReference type="InterPro" id="IPR027417">
    <property type="entry name" value="P-loop_NTPase"/>
</dbReference>
<dbReference type="InterPro" id="IPR013563">
    <property type="entry name" value="Oligopep_ABC_C"/>
</dbReference>
<dbReference type="CDD" id="cd03257">
    <property type="entry name" value="ABC_NikE_OppD_transporters"/>
    <property type="match status" value="1"/>
</dbReference>
<evidence type="ECO:0000256" key="2">
    <source>
        <dbReference type="ARBA" id="ARBA00022448"/>
    </source>
</evidence>
<dbReference type="SUPFAM" id="SSF52540">
    <property type="entry name" value="P-loop containing nucleoside triphosphate hydrolases"/>
    <property type="match status" value="1"/>
</dbReference>
<name>A0A239IJ76_9FIRM</name>
<accession>A0A239IJ76</accession>
<reference evidence="6 7" key="1">
    <citation type="submission" date="2017-06" db="EMBL/GenBank/DDBJ databases">
        <authorList>
            <person name="Kim H.J."/>
            <person name="Triplett B.A."/>
        </authorList>
    </citation>
    <scope>NUCLEOTIDE SEQUENCE [LARGE SCALE GENOMIC DNA]</scope>
    <source>
        <strain evidence="6 7">SCA</strain>
    </source>
</reference>
<dbReference type="PANTHER" id="PTHR43776">
    <property type="entry name" value="TRANSPORT ATP-BINDING PROTEIN"/>
    <property type="match status" value="1"/>
</dbReference>
<dbReference type="NCBIfam" id="TIGR01727">
    <property type="entry name" value="oligo_HPY"/>
    <property type="match status" value="1"/>
</dbReference>
<dbReference type="OrthoDB" id="9806285at2"/>
<dbReference type="Proteomes" id="UP000198304">
    <property type="component" value="Unassembled WGS sequence"/>
</dbReference>
<dbReference type="InterPro" id="IPR003439">
    <property type="entry name" value="ABC_transporter-like_ATP-bd"/>
</dbReference>
<evidence type="ECO:0000313" key="6">
    <source>
        <dbReference type="EMBL" id="SNS93816.1"/>
    </source>
</evidence>
<dbReference type="GO" id="GO:0005524">
    <property type="term" value="F:ATP binding"/>
    <property type="evidence" value="ECO:0007669"/>
    <property type="project" value="UniProtKB-KW"/>
</dbReference>
<dbReference type="EMBL" id="FZOJ01000028">
    <property type="protein sequence ID" value="SNS93816.1"/>
    <property type="molecule type" value="Genomic_DNA"/>
</dbReference>
<keyword evidence="3" id="KW-0547">Nucleotide-binding</keyword>
<dbReference type="PROSITE" id="PS00211">
    <property type="entry name" value="ABC_TRANSPORTER_1"/>
    <property type="match status" value="1"/>
</dbReference>
<evidence type="ECO:0000256" key="1">
    <source>
        <dbReference type="ARBA" id="ARBA00005417"/>
    </source>
</evidence>
<dbReference type="FunFam" id="3.40.50.300:FF:000016">
    <property type="entry name" value="Oligopeptide ABC transporter ATP-binding component"/>
    <property type="match status" value="1"/>
</dbReference>
<dbReference type="InterPro" id="IPR017871">
    <property type="entry name" value="ABC_transporter-like_CS"/>
</dbReference>
<evidence type="ECO:0000256" key="4">
    <source>
        <dbReference type="ARBA" id="ARBA00022840"/>
    </source>
</evidence>
<proteinExistence type="inferred from homology"/>
<dbReference type="InterPro" id="IPR003593">
    <property type="entry name" value="AAA+_ATPase"/>
</dbReference>
<dbReference type="Gene3D" id="3.40.50.300">
    <property type="entry name" value="P-loop containing nucleotide triphosphate hydrolases"/>
    <property type="match status" value="1"/>
</dbReference>
<keyword evidence="4 6" id="KW-0067">ATP-binding</keyword>
<dbReference type="AlphaFoldDB" id="A0A239IJ76"/>
<sequence length="320" mass="36025">MSLLKVENVSKVYKSDRFLWGQQRITEAVKNVDLIIEEGTCLGLVGESGCGKSTLGKVILGLLKPNEGEVIFQGKNFCKSNGRRQYGLRRDLQVVFQDYSSSVNPKHNVEKIISEPIRNYLKLSPLEEKKKVLELLEIVGLNQNDIKKYPHQFSGGQLQRICIAKAIALKPKLIVLDEAISSLDVSVQAQILNLLLSLKEQFHLSYLFISHDIEAVSYIADRVAIMYLGRIVEEAENIKNLEELKHPYSKKLLASVLNPYPEEGKFLDSSFDEVSISKQISCGCNYIERCEKAMEICHQQVPTFNSVAEGHKIACHCEGI</sequence>
<keyword evidence="2" id="KW-0813">Transport</keyword>
<dbReference type="InterPro" id="IPR050319">
    <property type="entry name" value="ABC_transp_ATP-bind"/>
</dbReference>
<dbReference type="SMART" id="SM00382">
    <property type="entry name" value="AAA"/>
    <property type="match status" value="1"/>
</dbReference>